<dbReference type="GO" id="GO:0005978">
    <property type="term" value="P:glycogen biosynthetic process"/>
    <property type="evidence" value="ECO:0007669"/>
    <property type="project" value="UniProtKB-KW"/>
</dbReference>
<dbReference type="EC" id="2.4.1.21" evidence="4"/>
<keyword evidence="6" id="KW-0808">Transferase</keyword>
<dbReference type="PANTHER" id="PTHR45825:SF11">
    <property type="entry name" value="ALPHA AMYLASE DOMAIN-CONTAINING PROTEIN"/>
    <property type="match status" value="1"/>
</dbReference>
<evidence type="ECO:0000256" key="7">
    <source>
        <dbReference type="ARBA" id="ARBA00023056"/>
    </source>
</evidence>
<dbReference type="InterPro" id="IPR011835">
    <property type="entry name" value="GS/SS"/>
</dbReference>
<feature type="non-terminal residue" evidence="10">
    <location>
        <position position="471"/>
    </location>
</feature>
<dbReference type="PATRIC" id="fig|1619117.3.peg.375"/>
<proteinExistence type="inferred from homology"/>
<evidence type="ECO:0000313" key="10">
    <source>
        <dbReference type="EMBL" id="KKU57167.1"/>
    </source>
</evidence>
<dbReference type="InterPro" id="IPR013534">
    <property type="entry name" value="Starch_synth_cat_dom"/>
</dbReference>
<protein>
    <recommendedName>
        <fullName evidence="4">starch synthase</fullName>
        <ecNumber evidence="4">2.4.1.21</ecNumber>
    </recommendedName>
</protein>
<dbReference type="HAMAP" id="MF_00484">
    <property type="entry name" value="Glycogen_synth"/>
    <property type="match status" value="1"/>
</dbReference>
<evidence type="ECO:0000256" key="1">
    <source>
        <dbReference type="ARBA" id="ARBA00001478"/>
    </source>
</evidence>
<reference evidence="10 11" key="1">
    <citation type="journal article" date="2015" name="Nature">
        <title>rRNA introns, odd ribosomes, and small enigmatic genomes across a large radiation of phyla.</title>
        <authorList>
            <person name="Brown C.T."/>
            <person name="Hug L.A."/>
            <person name="Thomas B.C."/>
            <person name="Sharon I."/>
            <person name="Castelle C.J."/>
            <person name="Singh A."/>
            <person name="Wilkins M.J."/>
            <person name="Williams K.H."/>
            <person name="Banfield J.F."/>
        </authorList>
    </citation>
    <scope>NUCLEOTIDE SEQUENCE [LARGE SCALE GENOMIC DNA]</scope>
</reference>
<evidence type="ECO:0000256" key="6">
    <source>
        <dbReference type="ARBA" id="ARBA00022679"/>
    </source>
</evidence>
<organism evidence="10 11">
    <name type="scientific">candidate division WWE3 bacterium GW2011_GWB1_47_11</name>
    <dbReference type="NCBI Taxonomy" id="1619117"/>
    <lineage>
        <taxon>Bacteria</taxon>
        <taxon>Katanobacteria</taxon>
    </lineage>
</organism>
<dbReference type="Pfam" id="PF00534">
    <property type="entry name" value="Glycos_transf_1"/>
    <property type="match status" value="1"/>
</dbReference>
<dbReference type="CDD" id="cd03791">
    <property type="entry name" value="GT5_Glycogen_synthase_DULL1-like"/>
    <property type="match status" value="1"/>
</dbReference>
<dbReference type="Pfam" id="PF08323">
    <property type="entry name" value="Glyco_transf_5"/>
    <property type="match status" value="1"/>
</dbReference>
<dbReference type="Proteomes" id="UP000034684">
    <property type="component" value="Unassembled WGS sequence"/>
</dbReference>
<dbReference type="GO" id="GO:0004373">
    <property type="term" value="F:alpha-1,4-glucan glucosyltransferase (UDP-glucose donor) activity"/>
    <property type="evidence" value="ECO:0007669"/>
    <property type="project" value="InterPro"/>
</dbReference>
<dbReference type="PANTHER" id="PTHR45825">
    <property type="entry name" value="GRANULE-BOUND STARCH SYNTHASE 1, CHLOROPLASTIC/AMYLOPLASTIC"/>
    <property type="match status" value="1"/>
</dbReference>
<dbReference type="NCBIfam" id="TIGR02095">
    <property type="entry name" value="glgA"/>
    <property type="match status" value="1"/>
</dbReference>
<evidence type="ECO:0000259" key="9">
    <source>
        <dbReference type="Pfam" id="PF08323"/>
    </source>
</evidence>
<dbReference type="InterPro" id="IPR001296">
    <property type="entry name" value="Glyco_trans_1"/>
</dbReference>
<accession>A0A0G1RJC8</accession>
<dbReference type="AlphaFoldDB" id="A0A0G1RJC8"/>
<comment type="similarity">
    <text evidence="3">Belongs to the glycosyltransferase 1 family. Bacterial/plant glycogen synthase subfamily.</text>
</comment>
<sequence length="471" mass="53057">MEHPLKKKNIINVLESLIAESHQPDQKLKILFVAVEASPYASVGGFASVVAFLTKELKKRGHDVRIFMPKFGFLDEEKYKTKMVCEGLKVPTDDEDKEFLVCNVKTTTVGDVQTYFLENQEYYELRANVYSYSDDPTRWALLSRGCLEFIKTGDFVPNIIHCHDWHTGIVANYLKTVYKKDPILRDIASVFTIHNLAIQGIQDMNNFSEMDFDDGKSPVASLFDPTLNKQNFMKRGIIYSDVVNTVSKTYSKEILTPEFGNGLDRLLNELRSKLYGIVNGIDYDVFNPATDTLIEKNYDSNSTDKRVYNKLTLQKEFDLPQDENVMLLGFVGRLDWQKGVDLMIKTLDYVLSDFDVQFVQVGGGDAGLADMLRGLQEKHPGKVGIHTHLNFTLSRLLFAGCDAILYPSRFEPCGIVQLEAMRYGAIPVVRDVGGLSDTVVGFNSTSGEGTGFVFKNFSEFALLGQIVRAIE</sequence>
<evidence type="ECO:0000259" key="8">
    <source>
        <dbReference type="Pfam" id="PF00534"/>
    </source>
</evidence>
<comment type="function">
    <text evidence="2">Synthesizes alpha-1,4-glucan chains using ADP-glucose.</text>
</comment>
<feature type="domain" description="Glycosyl transferase family 1" evidence="8">
    <location>
        <begin position="317"/>
        <end position="466"/>
    </location>
</feature>
<comment type="catalytic activity">
    <reaction evidence="1">
        <text>[(1-&gt;4)-alpha-D-glucosyl](n) + ADP-alpha-D-glucose = [(1-&gt;4)-alpha-D-glucosyl](n+1) + ADP + H(+)</text>
        <dbReference type="Rhea" id="RHEA:18189"/>
        <dbReference type="Rhea" id="RHEA-COMP:9584"/>
        <dbReference type="Rhea" id="RHEA-COMP:9587"/>
        <dbReference type="ChEBI" id="CHEBI:15378"/>
        <dbReference type="ChEBI" id="CHEBI:15444"/>
        <dbReference type="ChEBI" id="CHEBI:57498"/>
        <dbReference type="ChEBI" id="CHEBI:456216"/>
        <dbReference type="EC" id="2.4.1.21"/>
    </reaction>
</comment>
<comment type="caution">
    <text evidence="10">The sequence shown here is derived from an EMBL/GenBank/DDBJ whole genome shotgun (WGS) entry which is preliminary data.</text>
</comment>
<keyword evidence="7" id="KW-0320">Glycogen biosynthesis</keyword>
<gene>
    <name evidence="10" type="ORF">UX79_C0019G0001</name>
</gene>
<keyword evidence="5" id="KW-0328">Glycosyltransferase</keyword>
<evidence type="ECO:0000256" key="3">
    <source>
        <dbReference type="ARBA" id="ARBA00010281"/>
    </source>
</evidence>
<evidence type="ECO:0000256" key="4">
    <source>
        <dbReference type="ARBA" id="ARBA00012588"/>
    </source>
</evidence>
<name>A0A0G1RJC8_UNCKA</name>
<dbReference type="SUPFAM" id="SSF53756">
    <property type="entry name" value="UDP-Glycosyltransferase/glycogen phosphorylase"/>
    <property type="match status" value="1"/>
</dbReference>
<evidence type="ECO:0000256" key="2">
    <source>
        <dbReference type="ARBA" id="ARBA00002764"/>
    </source>
</evidence>
<evidence type="ECO:0000313" key="11">
    <source>
        <dbReference type="Proteomes" id="UP000034684"/>
    </source>
</evidence>
<dbReference type="EMBL" id="LCNN01000019">
    <property type="protein sequence ID" value="KKU57167.1"/>
    <property type="molecule type" value="Genomic_DNA"/>
</dbReference>
<feature type="domain" description="Starch synthase catalytic" evidence="9">
    <location>
        <begin position="29"/>
        <end position="269"/>
    </location>
</feature>
<evidence type="ECO:0000256" key="5">
    <source>
        <dbReference type="ARBA" id="ARBA00022676"/>
    </source>
</evidence>
<dbReference type="GO" id="GO:0009011">
    <property type="term" value="F:alpha-1,4-glucan glucosyltransferase (ADP-glucose donor) activity"/>
    <property type="evidence" value="ECO:0007669"/>
    <property type="project" value="UniProtKB-EC"/>
</dbReference>
<dbReference type="Gene3D" id="3.40.50.2000">
    <property type="entry name" value="Glycogen Phosphorylase B"/>
    <property type="match status" value="2"/>
</dbReference>